<evidence type="ECO:0000256" key="1">
    <source>
        <dbReference type="SAM" id="Phobius"/>
    </source>
</evidence>
<protein>
    <submittedName>
        <fullName evidence="2">Uncharacterized protein</fullName>
    </submittedName>
</protein>
<evidence type="ECO:0000313" key="3">
    <source>
        <dbReference type="EMBL" id="REJ08822.1"/>
    </source>
</evidence>
<sequence>MKATFYGKEETMLYLGFAGFFLIYLILGWFTNAIEMSTFSAIFSVAFLCLNLYMFWKEKKKQSST</sequence>
<reference evidence="2 5" key="2">
    <citation type="submission" date="2018-08" db="EMBL/GenBank/DDBJ databases">
        <title>Genome sequence of strict halophilic Halobacillus trueperi SS1 isolated from Lunsu, a salty water body of North West Himalayas.</title>
        <authorList>
            <person name="Gupta S."/>
            <person name="Sharma P."/>
            <person name="Dev K."/>
            <person name="Baumler D."/>
            <person name="Sourirajan A."/>
        </authorList>
    </citation>
    <scope>NUCLEOTIDE SEQUENCE [LARGE SCALE GENOMIC DNA]</scope>
    <source>
        <strain evidence="2 5">SS1</strain>
    </source>
</reference>
<gene>
    <name evidence="2" type="ORF">DXT76_07060</name>
    <name evidence="3" type="ORF">DYE48_12395</name>
</gene>
<reference evidence="3 4" key="1">
    <citation type="submission" date="2018-08" db="EMBL/GenBank/DDBJ databases">
        <title>Genome sequence of Halobacillus trueperi KCTC 3686.</title>
        <authorList>
            <person name="Cho K.H."/>
            <person name="Kwak M.-J."/>
            <person name="Kim B.-Y."/>
            <person name="Chun J."/>
        </authorList>
    </citation>
    <scope>NUCLEOTIDE SEQUENCE [LARGE SCALE GENOMIC DNA]</scope>
    <source>
        <strain evidence="3 4">KCTC 3686</strain>
    </source>
</reference>
<keyword evidence="1" id="KW-1133">Transmembrane helix</keyword>
<feature type="transmembrane region" description="Helical" evidence="1">
    <location>
        <begin position="36"/>
        <end position="56"/>
    </location>
</feature>
<evidence type="ECO:0000313" key="4">
    <source>
        <dbReference type="Proteomes" id="UP000256305"/>
    </source>
</evidence>
<keyword evidence="1" id="KW-0472">Membrane</keyword>
<keyword evidence="1" id="KW-0812">Transmembrane</keyword>
<dbReference type="Proteomes" id="UP000256305">
    <property type="component" value="Unassembled WGS sequence"/>
</dbReference>
<accession>A0A3D8VR60</accession>
<keyword evidence="4" id="KW-1185">Reference proteome</keyword>
<evidence type="ECO:0000313" key="5">
    <source>
        <dbReference type="Proteomes" id="UP000257032"/>
    </source>
</evidence>
<organism evidence="2 5">
    <name type="scientific">Halobacillus trueperi</name>
    <dbReference type="NCBI Taxonomy" id="156205"/>
    <lineage>
        <taxon>Bacteria</taxon>
        <taxon>Bacillati</taxon>
        <taxon>Bacillota</taxon>
        <taxon>Bacilli</taxon>
        <taxon>Bacillales</taxon>
        <taxon>Bacillaceae</taxon>
        <taxon>Halobacillus</taxon>
    </lineage>
</organism>
<dbReference type="EMBL" id="QTLC01000028">
    <property type="protein sequence ID" value="RDY71747.1"/>
    <property type="molecule type" value="Genomic_DNA"/>
</dbReference>
<dbReference type="EMBL" id="QUAE01000009">
    <property type="protein sequence ID" value="REJ08822.1"/>
    <property type="molecule type" value="Genomic_DNA"/>
</dbReference>
<name>A0A3D8VR60_9BACI</name>
<evidence type="ECO:0000313" key="2">
    <source>
        <dbReference type="EMBL" id="RDY71747.1"/>
    </source>
</evidence>
<dbReference type="AlphaFoldDB" id="A0A3D8VR60"/>
<dbReference type="RefSeq" id="WP_115823916.1">
    <property type="nucleotide sequence ID" value="NZ_QTLC01000028.1"/>
</dbReference>
<dbReference type="Proteomes" id="UP000257032">
    <property type="component" value="Unassembled WGS sequence"/>
</dbReference>
<comment type="caution">
    <text evidence="2">The sequence shown here is derived from an EMBL/GenBank/DDBJ whole genome shotgun (WGS) entry which is preliminary data.</text>
</comment>
<feature type="transmembrane region" description="Helical" evidence="1">
    <location>
        <begin position="12"/>
        <end position="30"/>
    </location>
</feature>
<proteinExistence type="predicted"/>